<organism evidence="1 2">
    <name type="scientific">Evansella vedderi</name>
    <dbReference type="NCBI Taxonomy" id="38282"/>
    <lineage>
        <taxon>Bacteria</taxon>
        <taxon>Bacillati</taxon>
        <taxon>Bacillota</taxon>
        <taxon>Bacilli</taxon>
        <taxon>Bacillales</taxon>
        <taxon>Bacillaceae</taxon>
        <taxon>Evansella</taxon>
    </lineage>
</organism>
<name>A0ABU0A1V6_9BACI</name>
<gene>
    <name evidence="1" type="ORF">J2S74_004918</name>
</gene>
<dbReference type="Pfam" id="PF10673">
    <property type="entry name" value="DUF2487"/>
    <property type="match status" value="1"/>
</dbReference>
<accession>A0ABU0A1V6</accession>
<dbReference type="InterPro" id="IPR019615">
    <property type="entry name" value="DUF2487"/>
</dbReference>
<evidence type="ECO:0008006" key="3">
    <source>
        <dbReference type="Google" id="ProtNLM"/>
    </source>
</evidence>
<evidence type="ECO:0000313" key="2">
    <source>
        <dbReference type="Proteomes" id="UP001230005"/>
    </source>
</evidence>
<proteinExistence type="predicted"/>
<dbReference type="RefSeq" id="WP_307331210.1">
    <property type="nucleotide sequence ID" value="NZ_JAUSUG010000028.1"/>
</dbReference>
<comment type="caution">
    <text evidence="1">The sequence shown here is derived from an EMBL/GenBank/DDBJ whole genome shotgun (WGS) entry which is preliminary data.</text>
</comment>
<dbReference type="Proteomes" id="UP001230005">
    <property type="component" value="Unassembled WGS sequence"/>
</dbReference>
<evidence type="ECO:0000313" key="1">
    <source>
        <dbReference type="EMBL" id="MDQ0257460.1"/>
    </source>
</evidence>
<sequence length="158" mass="18715">MKWTTSQMDMYLNSKEYVDTAIIPLIPLDWKEDPKGKVSMGEFSSILVEEVERQFKGRVFQLAPFTYLSTEEENSRLERLVSWDKHFYDNGFTHIVYITSDGVWKRVEKDLPDMLIWIPSLSLESMDDTYAKEIISQQMKQILPLITAKWQEEPKERQ</sequence>
<keyword evidence="2" id="KW-1185">Reference proteome</keyword>
<protein>
    <recommendedName>
        <fullName evidence="3">DUF2487 family protein</fullName>
    </recommendedName>
</protein>
<reference evidence="1 2" key="1">
    <citation type="submission" date="2023-07" db="EMBL/GenBank/DDBJ databases">
        <title>Genomic Encyclopedia of Type Strains, Phase IV (KMG-IV): sequencing the most valuable type-strain genomes for metagenomic binning, comparative biology and taxonomic classification.</title>
        <authorList>
            <person name="Goeker M."/>
        </authorList>
    </citation>
    <scope>NUCLEOTIDE SEQUENCE [LARGE SCALE GENOMIC DNA]</scope>
    <source>
        <strain evidence="1 2">DSM 9768</strain>
    </source>
</reference>
<dbReference type="EMBL" id="JAUSUG010000028">
    <property type="protein sequence ID" value="MDQ0257460.1"/>
    <property type="molecule type" value="Genomic_DNA"/>
</dbReference>